<evidence type="ECO:0000313" key="9">
    <source>
        <dbReference type="EMBL" id="HAG2434547.1"/>
    </source>
</evidence>
<accession>A0A751W2B5</accession>
<dbReference type="AlphaFoldDB" id="A0A751W2B5"/>
<dbReference type="EMBL" id="DAAWMX010000010">
    <property type="protein sequence ID" value="HAF8550008.1"/>
    <property type="molecule type" value="Genomic_DNA"/>
</dbReference>
<evidence type="ECO:0000313" key="1">
    <source>
        <dbReference type="EMBL" id="HAF7096561.1"/>
    </source>
</evidence>
<dbReference type="EMBL" id="DAAWWP010000033">
    <property type="protein sequence ID" value="HAF9855053.1"/>
    <property type="molecule type" value="Genomic_DNA"/>
</dbReference>
<gene>
    <name evidence="4" type="ORF">G5U92_000897</name>
    <name evidence="2" type="ORF">G5U96_001954</name>
    <name evidence="3" type="ORF">G5V17_000898</name>
    <name evidence="10" type="ORF">G8562_002207</name>
    <name evidence="5" type="ORF">G8S02_002923</name>
    <name evidence="6" type="ORF">G8S02_004654</name>
    <name evidence="7" type="ORF">G8S13_000897</name>
    <name evidence="8" type="ORF">G8S13_004792</name>
    <name evidence="9" type="ORF">G8T44_001362</name>
    <name evidence="1" type="ORF">G8Y98_001167</name>
</gene>
<dbReference type="EMBL" id="DAAWOE010000001">
    <property type="protein sequence ID" value="HAF8705065.1"/>
    <property type="molecule type" value="Genomic_DNA"/>
</dbReference>
<dbReference type="RefSeq" id="WP_001135892.1">
    <property type="nucleotide sequence ID" value="NZ_CAIZAR010000108.1"/>
</dbReference>
<evidence type="ECO:0000313" key="2">
    <source>
        <dbReference type="EMBL" id="HAF8550008.1"/>
    </source>
</evidence>
<evidence type="ECO:0000313" key="4">
    <source>
        <dbReference type="EMBL" id="HAF8737694.1"/>
    </source>
</evidence>
<sequence length="57" mass="6346">MPQLNTNSARYFKPDYSPDAAARRFYKYRNILIAPYSKLAPAAIVGLNDPGPNSVQC</sequence>
<name>A0A751W2B5_SALER</name>
<dbReference type="EMBL" id="DAAXBZ010000001">
    <property type="protein sequence ID" value="HAG0335389.1"/>
    <property type="molecule type" value="Genomic_DNA"/>
</dbReference>
<evidence type="ECO:0000313" key="5">
    <source>
        <dbReference type="EMBL" id="HAF9853392.1"/>
    </source>
</evidence>
<evidence type="ECO:0000313" key="3">
    <source>
        <dbReference type="EMBL" id="HAF8705065.1"/>
    </source>
</evidence>
<reference evidence="1" key="2">
    <citation type="submission" date="2020-02" db="EMBL/GenBank/DDBJ databases">
        <authorList>
            <consortium name="NCBI Pathogen Detection Project"/>
        </authorList>
    </citation>
    <scope>NUCLEOTIDE SEQUENCE</scope>
    <source>
        <strain evidence="7">MA.BM_DP07/267</strain>
        <strain evidence="3">MA.BM_DP07/363</strain>
        <strain evidence="9">MA.BM_SE04/30</strain>
        <strain evidence="1">MA.BM_SE09/5</strain>
        <strain evidence="5">MA.MC_04-0213</strain>
        <strain evidence="4">MA.MC_04-0949</strain>
        <strain evidence="2">MA.SARB8</strain>
        <strain evidence="10">MA.SARB8_JW</strain>
    </source>
</reference>
<evidence type="ECO:0000313" key="6">
    <source>
        <dbReference type="EMBL" id="HAF9855053.1"/>
    </source>
</evidence>
<dbReference type="EMBL" id="DAAXBZ010000027">
    <property type="protein sequence ID" value="HAG0339131.1"/>
    <property type="molecule type" value="Genomic_DNA"/>
</dbReference>
<dbReference type="EMBL" id="DAAWAR010000001">
    <property type="protein sequence ID" value="HAF7096561.1"/>
    <property type="molecule type" value="Genomic_DNA"/>
</dbReference>
<evidence type="ECO:0000313" key="7">
    <source>
        <dbReference type="EMBL" id="HAG0335389.1"/>
    </source>
</evidence>
<protein>
    <submittedName>
        <fullName evidence="1">Uncharacterized protein</fullName>
    </submittedName>
</protein>
<organism evidence="1">
    <name type="scientific">Salmonella enterica</name>
    <name type="common">Salmonella choleraesuis</name>
    <dbReference type="NCBI Taxonomy" id="28901"/>
    <lineage>
        <taxon>Bacteria</taxon>
        <taxon>Pseudomonadati</taxon>
        <taxon>Pseudomonadota</taxon>
        <taxon>Gammaproteobacteria</taxon>
        <taxon>Enterobacterales</taxon>
        <taxon>Enterobacteriaceae</taxon>
        <taxon>Salmonella</taxon>
    </lineage>
</organism>
<dbReference type="EMBL" id="DAAWOL010000001">
    <property type="protein sequence ID" value="HAF8737694.1"/>
    <property type="molecule type" value="Genomic_DNA"/>
</dbReference>
<reference evidence="1" key="1">
    <citation type="journal article" date="2018" name="Genome Biol.">
        <title>SKESA: strategic k-mer extension for scrupulous assemblies.</title>
        <authorList>
            <person name="Souvorov A."/>
            <person name="Agarwala R."/>
            <person name="Lipman D.J."/>
        </authorList>
    </citation>
    <scope>NUCLEOTIDE SEQUENCE</scope>
    <source>
        <strain evidence="7">MA.BM_DP07/267</strain>
        <strain evidence="3">MA.BM_DP07/363</strain>
        <strain evidence="9">MA.BM_SE04/30</strain>
        <strain evidence="1">MA.BM_SE09/5</strain>
        <strain evidence="5">MA.MC_04-0213</strain>
        <strain evidence="4">MA.MC_04-0949</strain>
        <strain evidence="2">MA.SARB8</strain>
        <strain evidence="10">MA.SARB8_JW</strain>
    </source>
</reference>
<dbReference type="EMBL" id="DAAXSV010000001">
    <property type="protein sequence ID" value="HAG2434547.1"/>
    <property type="molecule type" value="Genomic_DNA"/>
</dbReference>
<proteinExistence type="predicted"/>
<comment type="caution">
    <text evidence="1">The sequence shown here is derived from an EMBL/GenBank/DDBJ whole genome shotgun (WGS) entry which is preliminary data.</text>
</comment>
<evidence type="ECO:0000313" key="10">
    <source>
        <dbReference type="EMBL" id="HAG5058737.1"/>
    </source>
</evidence>
<dbReference type="EMBL" id="DAAYOI010000011">
    <property type="protein sequence ID" value="HAG5058737.1"/>
    <property type="molecule type" value="Genomic_DNA"/>
</dbReference>
<evidence type="ECO:0000313" key="8">
    <source>
        <dbReference type="EMBL" id="HAG0339131.1"/>
    </source>
</evidence>
<dbReference type="EMBL" id="DAAWWP010000007">
    <property type="protein sequence ID" value="HAF9853392.1"/>
    <property type="molecule type" value="Genomic_DNA"/>
</dbReference>